<feature type="domain" description="EGF-like" evidence="2">
    <location>
        <begin position="2009"/>
        <end position="2049"/>
    </location>
</feature>
<feature type="domain" description="EGF-like" evidence="2">
    <location>
        <begin position="1695"/>
        <end position="1725"/>
    </location>
</feature>
<feature type="domain" description="EGF-like" evidence="2">
    <location>
        <begin position="1643"/>
        <end position="1694"/>
    </location>
</feature>
<feature type="chain" id="PRO_5043583332" description="EGF-like domain-containing protein" evidence="1">
    <location>
        <begin position="21"/>
        <end position="2566"/>
    </location>
</feature>
<dbReference type="InterPro" id="IPR009030">
    <property type="entry name" value="Growth_fac_rcpt_cys_sf"/>
</dbReference>
<feature type="domain" description="EGF-like" evidence="2">
    <location>
        <begin position="2130"/>
        <end position="2167"/>
    </location>
</feature>
<dbReference type="InterPro" id="IPR000742">
    <property type="entry name" value="EGF"/>
</dbReference>
<feature type="domain" description="EGF-like" evidence="2">
    <location>
        <begin position="2377"/>
        <end position="2416"/>
    </location>
</feature>
<dbReference type="SMART" id="SM00261">
    <property type="entry name" value="FU"/>
    <property type="match status" value="38"/>
</dbReference>
<feature type="domain" description="EGF-like" evidence="2">
    <location>
        <begin position="1400"/>
        <end position="1458"/>
    </location>
</feature>
<keyword evidence="4" id="KW-1185">Reference proteome</keyword>
<dbReference type="InterPro" id="IPR006212">
    <property type="entry name" value="Furin_repeat"/>
</dbReference>
<feature type="domain" description="EGF-like" evidence="2">
    <location>
        <begin position="1946"/>
        <end position="2004"/>
    </location>
</feature>
<feature type="domain" description="EGF-like" evidence="2">
    <location>
        <begin position="1884"/>
        <end position="1914"/>
    </location>
</feature>
<dbReference type="SMART" id="SM00181">
    <property type="entry name" value="EGF"/>
    <property type="match status" value="23"/>
</dbReference>
<comment type="caution">
    <text evidence="3">The sequence shown here is derived from an EMBL/GenBank/DDBJ whole genome shotgun (WGS) entry which is preliminary data.</text>
</comment>
<gene>
    <name evidence="3" type="ORF">BSTOLATCC_MIC64218</name>
</gene>
<feature type="domain" description="EGF-like" evidence="2">
    <location>
        <begin position="1348"/>
        <end position="1399"/>
    </location>
</feature>
<sequence>MLKGTVLWVIMFTFLHLVASSSQFKAKDPIDSLQFTPKRLAEFHQQDLLPLEIHTEVIEKSFADEELIRNLQAVLNASAKIISDLVLTRSSTELLRLGENNRCTDIESSKALKSQNLRADIAIIAVSNKNKGVITSKRCELSDNKILLSAVLRINEKEFKILDESSQVKELSIAISNALFEDREEEKKAMQEEIQNFLDQNVPILRACEANQNNCAECDTNNENCIKCIDTYFLNGEGTCSACNPVCATCENSAGNCLTCSDTTHMTAAPACACPTNGALSGTTCTCNTGFYFSADTVCSACNPACATCENSAGNCLTCSDTTHMTAAPACACPTNGALSGTTCACNTGFYFSADTVCSACNANCATCQTSAGNCLACSDTTHMTAAPQCQCPANGALSGTTCTCNIGFYFSADTVCSACNANCATCENSAGNCLTCSDTTHMTAAPQCQCPANGALSGTTCTCNIGFYFSADTVCSACSTNCATCQTSAGNCLTCSDTTHMTAAPQCQCPANGALSGTTCACNTGFYFSADTVCSACNVNCATCQTSAGNCLACSDTTHMTAAPQCQCPANGALSGTTCACNTGFYFSADTVCSACNANCATCQTSAGNCLACSDTTHMTAAPQCQCPANGALSGTTCTCNIGFYFSADTVCSACSTNCATCQTSAGNCLTCSDTTHMTAAPQCACPTNGSLTGTTCTCNTGFYFSADTVCSACSTNCATCQTSAGNCLTCSDTTHMTAAPQCQCPTNGALSGTTCTCNTGFYFSADTVCSACSTNCATCQTSAGNCLTCSDTTHMTAAPQCQCPTNGALSGTTCTCNTGFYFSADTVCSACSTNCATCQTSAGNCLTCSDTTHMTAAPQCQCPTNGALSGTTCTCNTGFYFSADTVCSACNPACATCENSAGNCLTCSDTTHMTAAPQCQCPTNGALSGTTCTCNTGFYFSADTVCSACNANCATCQTSAGNCLTCSDTIHMTAAPQCQCPANGALSGTTCTCNTGFYFSADTVCSACNTNCATCSGAANNCLTCVDPTHMSATPTCACPTNGSLSGQNCVCNTGYFFSSNTACTACNPSCDSCTGTAANCATCVDPTHMTAAPACACPANGALSGTTCICNSGFYFSANTVCSACTPPCAECTGTPAFCTTCYDADNMVNNAGTCICRDAHATFNTGTNTCVCNTGYWNNAGVCQACEPPCLSCTNSATDCTTCDAGYYESGGNCLPCQAPCATCENSAGNCLSCNDPEDTTLTGGVCACTDQHASYNTQQTTCQCNSGYFGTPGTCAACNTNCATCSGAADSCVSCADSTHMTAAPACACPANSAQTGSNCVCNTGFYFSANTVCSACAPQCTACSGAINTCTQCSDPTHMTAVPECSCPTNGALSGTTCTCKAGYYFSANTVCSACNTNCATCQNNAGNCLTCSDTTHMTAAPQCQCPTNGALSDTTCTCNAGYYFSTNTVCSTCNTNCAACETSAGNCLTCSDATHMTVAPQCACPTNGALSGATCTCNAGYYFSANTVCSACNTNCATCSGAAGTCVTCVDPTHMSAAPQCSCPTNGALSGATCTCNAGYYFSTNTVCSACNTNCATCQNNAGNCLTCSDTIHMSAAPACACPANGSLTETTCTCNTGYFFSSATTCTACASQCATCANSNTNCLTCTDTTHTTAAPACSCPENSALTGGSCVCSPGFYYSTPTVCSACNSPCSECSTSSNTCTNCINGYYLHGNVCTTCTAPCATCSDSPTTCQSCDDSEHMTLNVDGTCTCTDPNASFNTGTATCQCNSGFTSIAGECTACELPCTQCSTSISTCTACVNGFWLNQNTCSACNPPCAQCSTSATTCTVCNDINNMNLNPTTNTCTCKDPNASFVVESKVCICNSGYFNNGGTCDTCQTPCLQCSGTAQTCQSCVAGYYLSGNNCIACDPTCTACSGSSTSCTSCANGYWLSGSTCTACSGQCATCRNSAANCVTCSDPTHMSATPNCSCPTNGALVGAACQCNAGYYYSTNTVCSACDPECATCQTNSATCTACIDPTHMSAAPTCSCPTNGALQGQTCVCNVGYFYSSDTVCSACAPNCNSCVTSLNNCLTCTDSTHMSAAPACACPALSTLVEAACVCNTGYYFSSSTQCSACGTQCATCTVSSNNCATCIDSTHMSSAPTCACPDESTLSNNACVCNEGYFFSSNTVCSPCVNGCKTCNSPASCQACYDPKAAYNSQLNQCICNDEHAYISPSTNMCVCNAGYFSDPNNSGICTSCSEGCKVCTSLANCQTCWDPNMTIDSDGSCSCDDPNSTFNDNQNLCVCNNGYFQNGSTCVACSLGCKTCNSAVECTQCFDTAQQSLINGACLCNGTPAWTYNSATQTCVCSVGYYQNGNTCDQCPAGCVTCTAANNCQTCSDPHSTLKNGICVCNDPNAGFKQNDPNCICNSGFYENVDTCTQCQSGCEVCGSATFCTQCFEANMTNTGKGNCVCSYELQTFNPTTHQCSCPLHTYADEDTQTCQKCDETCSNCQAKNNCLDCYDADNMVNNRNGTCSCIGTSKRFSNSTDTCIDRSSGALELGISWLLLGFVSFFYLI</sequence>
<dbReference type="PANTHER" id="PTHR15332:SF175">
    <property type="entry name" value="PROPROTEIN CONVERTASE SUBTILISIN_KEXIN TYPE 5-LIKE"/>
    <property type="match status" value="1"/>
</dbReference>
<feature type="domain" description="EGF-like" evidence="2">
    <location>
        <begin position="1518"/>
        <end position="1576"/>
    </location>
</feature>
<feature type="domain" description="EGF-like" evidence="2">
    <location>
        <begin position="1220"/>
        <end position="1281"/>
    </location>
</feature>
<feature type="domain" description="EGF-like" evidence="2">
    <location>
        <begin position="1915"/>
        <end position="1945"/>
    </location>
</feature>
<name>A0AAU9K860_9CILI</name>
<reference evidence="3" key="1">
    <citation type="submission" date="2021-09" db="EMBL/GenBank/DDBJ databases">
        <authorList>
            <consortium name="AG Swart"/>
            <person name="Singh M."/>
            <person name="Singh A."/>
            <person name="Seah K."/>
            <person name="Emmerich C."/>
        </authorList>
    </citation>
    <scope>NUCLEOTIDE SEQUENCE</scope>
    <source>
        <strain evidence="3">ATCC30299</strain>
    </source>
</reference>
<proteinExistence type="predicted"/>
<dbReference type="SUPFAM" id="SSF57184">
    <property type="entry name" value="Growth factor receptor domain"/>
    <property type="match status" value="18"/>
</dbReference>
<feature type="domain" description="EGF-like" evidence="2">
    <location>
        <begin position="242"/>
        <end position="300"/>
    </location>
</feature>
<dbReference type="EMBL" id="CAJZBQ010000062">
    <property type="protein sequence ID" value="CAG9335755.1"/>
    <property type="molecule type" value="Genomic_DNA"/>
</dbReference>
<feature type="domain" description="EGF-like" evidence="2">
    <location>
        <begin position="1789"/>
        <end position="1819"/>
    </location>
</feature>
<feature type="domain" description="EGF-like" evidence="2">
    <location>
        <begin position="301"/>
        <end position="359"/>
    </location>
</feature>
<feature type="domain" description="EGF-like" evidence="2">
    <location>
        <begin position="1016"/>
        <end position="1053"/>
    </location>
</feature>
<feature type="domain" description="EGF-like" evidence="2">
    <location>
        <begin position="1134"/>
        <end position="1175"/>
    </location>
</feature>
<dbReference type="Proteomes" id="UP001162131">
    <property type="component" value="Unassembled WGS sequence"/>
</dbReference>
<evidence type="ECO:0000256" key="1">
    <source>
        <dbReference type="SAM" id="SignalP"/>
    </source>
</evidence>
<keyword evidence="1" id="KW-0732">Signal</keyword>
<evidence type="ECO:0000313" key="3">
    <source>
        <dbReference type="EMBL" id="CAG9335755.1"/>
    </source>
</evidence>
<feature type="domain" description="EGF-like" evidence="2">
    <location>
        <begin position="1466"/>
        <end position="1517"/>
    </location>
</feature>
<organism evidence="3 4">
    <name type="scientific">Blepharisma stoltei</name>
    <dbReference type="NCBI Taxonomy" id="1481888"/>
    <lineage>
        <taxon>Eukaryota</taxon>
        <taxon>Sar</taxon>
        <taxon>Alveolata</taxon>
        <taxon>Ciliophora</taxon>
        <taxon>Postciliodesmatophora</taxon>
        <taxon>Heterotrichea</taxon>
        <taxon>Heterotrichida</taxon>
        <taxon>Blepharismidae</taxon>
        <taxon>Blepharisma</taxon>
    </lineage>
</organism>
<feature type="signal peptide" evidence="1">
    <location>
        <begin position="1"/>
        <end position="20"/>
    </location>
</feature>
<feature type="domain" description="EGF-like" evidence="2">
    <location>
        <begin position="1075"/>
        <end position="1126"/>
    </location>
</feature>
<evidence type="ECO:0000259" key="2">
    <source>
        <dbReference type="SMART" id="SM00181"/>
    </source>
</evidence>
<feature type="domain" description="EGF-like" evidence="2">
    <location>
        <begin position="2071"/>
        <end position="2108"/>
    </location>
</feature>
<feature type="domain" description="EGF-like" evidence="2">
    <location>
        <begin position="1577"/>
        <end position="1635"/>
    </location>
</feature>
<feature type="domain" description="EGF-like" evidence="2">
    <location>
        <begin position="957"/>
        <end position="1008"/>
    </location>
</feature>
<protein>
    <recommendedName>
        <fullName evidence="2">EGF-like domain-containing protein</fullName>
    </recommendedName>
</protein>
<dbReference type="PANTHER" id="PTHR15332">
    <property type="entry name" value="PROPROTEIN CONVERTASE SUBTILISIN_KEXIN TYPE 5-LIKE"/>
    <property type="match status" value="1"/>
</dbReference>
<dbReference type="Gene3D" id="2.10.220.10">
    <property type="entry name" value="Hormone Receptor, Insulin-like Growth Factor Receptor 1, Chain A, domain 2"/>
    <property type="match status" value="1"/>
</dbReference>
<accession>A0AAU9K860</accession>
<feature type="domain" description="EGF-like" evidence="2">
    <location>
        <begin position="1189"/>
        <end position="1219"/>
    </location>
</feature>
<evidence type="ECO:0000313" key="4">
    <source>
        <dbReference type="Proteomes" id="UP001162131"/>
    </source>
</evidence>